<accession>X1J6R6</accession>
<dbReference type="SUPFAM" id="SSF55729">
    <property type="entry name" value="Acyl-CoA N-acyltransferases (Nat)"/>
    <property type="match status" value="1"/>
</dbReference>
<comment type="caution">
    <text evidence="1">The sequence shown here is derived from an EMBL/GenBank/DDBJ whole genome shotgun (WGS) entry which is preliminary data.</text>
</comment>
<proteinExistence type="predicted"/>
<evidence type="ECO:0008006" key="2">
    <source>
        <dbReference type="Google" id="ProtNLM"/>
    </source>
</evidence>
<name>X1J6R6_9ZZZZ</name>
<dbReference type="AlphaFoldDB" id="X1J6R6"/>
<sequence>IAMIEFLHYAFVIRGIRKITYVVFEENKRAKKIYDRHMLYGGRYIGFKKKQDLLRDGQYHDKHLYEIMREDYLKSKIGKGGLRKCQKKQKSE</sequence>
<feature type="non-terminal residue" evidence="1">
    <location>
        <position position="1"/>
    </location>
</feature>
<organism evidence="1">
    <name type="scientific">marine sediment metagenome</name>
    <dbReference type="NCBI Taxonomy" id="412755"/>
    <lineage>
        <taxon>unclassified sequences</taxon>
        <taxon>metagenomes</taxon>
        <taxon>ecological metagenomes</taxon>
    </lineage>
</organism>
<evidence type="ECO:0000313" key="1">
    <source>
        <dbReference type="EMBL" id="GAH74004.1"/>
    </source>
</evidence>
<dbReference type="InterPro" id="IPR016181">
    <property type="entry name" value="Acyl_CoA_acyltransferase"/>
</dbReference>
<reference evidence="1" key="1">
    <citation type="journal article" date="2014" name="Front. Microbiol.">
        <title>High frequency of phylogenetically diverse reductive dehalogenase-homologous genes in deep subseafloor sedimentary metagenomes.</title>
        <authorList>
            <person name="Kawai M."/>
            <person name="Futagami T."/>
            <person name="Toyoda A."/>
            <person name="Takaki Y."/>
            <person name="Nishi S."/>
            <person name="Hori S."/>
            <person name="Arai W."/>
            <person name="Tsubouchi T."/>
            <person name="Morono Y."/>
            <person name="Uchiyama I."/>
            <person name="Ito T."/>
            <person name="Fujiyama A."/>
            <person name="Inagaki F."/>
            <person name="Takami H."/>
        </authorList>
    </citation>
    <scope>NUCLEOTIDE SEQUENCE</scope>
    <source>
        <strain evidence="1">Expedition CK06-06</strain>
    </source>
</reference>
<gene>
    <name evidence="1" type="ORF">S03H2_47742</name>
</gene>
<dbReference type="EMBL" id="BARU01030051">
    <property type="protein sequence ID" value="GAH74004.1"/>
    <property type="molecule type" value="Genomic_DNA"/>
</dbReference>
<dbReference type="Gene3D" id="3.40.630.30">
    <property type="match status" value="1"/>
</dbReference>
<protein>
    <recommendedName>
        <fullName evidence="2">N-acetyltransferase domain-containing protein</fullName>
    </recommendedName>
</protein>